<evidence type="ECO:0000313" key="4">
    <source>
        <dbReference type="Proteomes" id="UP000239462"/>
    </source>
</evidence>
<evidence type="ECO:0000313" key="1">
    <source>
        <dbReference type="EMBL" id="AVB76373.1"/>
    </source>
</evidence>
<organism evidence="1 4">
    <name type="scientific">Methanococcus maripaludis</name>
    <name type="common">Methanococcus deltae</name>
    <dbReference type="NCBI Taxonomy" id="39152"/>
    <lineage>
        <taxon>Archaea</taxon>
        <taxon>Methanobacteriati</taxon>
        <taxon>Methanobacteriota</taxon>
        <taxon>Methanomada group</taxon>
        <taxon>Methanococci</taxon>
        <taxon>Methanococcales</taxon>
        <taxon>Methanococcaceae</taxon>
        <taxon>Methanococcus</taxon>
    </lineage>
</organism>
<reference evidence="4" key="1">
    <citation type="journal article" date="2018" name="Genome Announc.">
        <title>Complete Genome Sequence of the Methanococcus maripaludis Type Strain JJ (DSM 2067), a Model for Selenoprotein Synthesis in Archaea.</title>
        <authorList>
            <person name="Poehlein A."/>
            <person name="Heym D."/>
            <person name="Quitzke V."/>
            <person name="Fersch J."/>
            <person name="Daniel R."/>
            <person name="Rother M."/>
        </authorList>
    </citation>
    <scope>NUCLEOTIDE SEQUENCE [LARGE SCALE GENOMIC DNA]</scope>
    <source>
        <strain evidence="4">DSM 2067</strain>
    </source>
</reference>
<evidence type="ECO:0000313" key="6">
    <source>
        <dbReference type="Proteomes" id="UP000590564"/>
    </source>
</evidence>
<dbReference type="EMBL" id="JACHED010000004">
    <property type="protein sequence ID" value="MBB6497644.1"/>
    <property type="molecule type" value="Genomic_DNA"/>
</dbReference>
<dbReference type="RefSeq" id="WP_104837909.1">
    <property type="nucleotide sequence ID" value="NZ_CP026606.1"/>
</dbReference>
<dbReference type="Proteomes" id="UP000590564">
    <property type="component" value="Unassembled WGS sequence"/>
</dbReference>
<dbReference type="KEGG" id="mmad:MMJJ_09650"/>
<accession>A0A2L1CAN7</accession>
<reference evidence="2 5" key="3">
    <citation type="submission" date="2020-07" db="EMBL/GenBank/DDBJ databases">
        <title>Genomic Encyclopedia of Type Strains, Phase IV (KMG-V): Genome sequencing to study the core and pangenomes of soil and plant-associated prokaryotes.</title>
        <authorList>
            <person name="Whitman W."/>
        </authorList>
    </citation>
    <scope>NUCLEOTIDE SEQUENCE [LARGE SCALE GENOMIC DNA]</scope>
    <source>
        <strain evidence="2 5">C13</strain>
        <strain evidence="3 6">D1</strain>
    </source>
</reference>
<dbReference type="Proteomes" id="UP000567099">
    <property type="component" value="Unassembled WGS sequence"/>
</dbReference>
<gene>
    <name evidence="2" type="ORF">HNP94_001845</name>
    <name evidence="3" type="ORF">HNP96_001692</name>
    <name evidence="1" type="ORF">MMJJ_09650</name>
</gene>
<reference evidence="1" key="2">
    <citation type="submission" date="2018-02" db="EMBL/GenBank/DDBJ databases">
        <title>Complete genome sequence of the Methanococcus maripaludis type strain JJ (DSM 2067), a model for selenoprotein synthesis in Archaea.</title>
        <authorList>
            <person name="Poehlein A."/>
            <person name="Heym D."/>
            <person name="Quitzke V."/>
            <person name="Fersch J."/>
            <person name="Daniel R."/>
            <person name="Rother M."/>
        </authorList>
    </citation>
    <scope>NUCLEOTIDE SEQUENCE [LARGE SCALE GENOMIC DNA]</scope>
    <source>
        <strain evidence="1">DSM 2067</strain>
    </source>
</reference>
<evidence type="ECO:0000313" key="2">
    <source>
        <dbReference type="EMBL" id="MBA2864817.1"/>
    </source>
</evidence>
<protein>
    <recommendedName>
        <fullName evidence="7">Nucleic acid binding OB-fold tRNA/helicase-type</fullName>
    </recommendedName>
</protein>
<dbReference type="Proteomes" id="UP000239462">
    <property type="component" value="Chromosome"/>
</dbReference>
<proteinExistence type="predicted"/>
<sequence length="105" mass="11481">MYNLHKIGDIGQSLVESKIAIIGTVIGLENDENYDKLEIEDASGKIIISKDKSAKLSTGSRILAFGTLKITPKGLIIFSEAIVDISESSPKLLGKFIEKIKNYEI</sequence>
<dbReference type="GeneID" id="36102051"/>
<evidence type="ECO:0000313" key="5">
    <source>
        <dbReference type="Proteomes" id="UP000567099"/>
    </source>
</evidence>
<dbReference type="AlphaFoldDB" id="A0A2L1CAN7"/>
<dbReference type="EMBL" id="CP026606">
    <property type="protein sequence ID" value="AVB76373.1"/>
    <property type="molecule type" value="Genomic_DNA"/>
</dbReference>
<dbReference type="EMBL" id="JACDUO010000003">
    <property type="protein sequence ID" value="MBA2864817.1"/>
    <property type="molecule type" value="Genomic_DNA"/>
</dbReference>
<evidence type="ECO:0000313" key="3">
    <source>
        <dbReference type="EMBL" id="MBB6497644.1"/>
    </source>
</evidence>
<name>A0A2L1CAN7_METMI</name>
<evidence type="ECO:0008006" key="7">
    <source>
        <dbReference type="Google" id="ProtNLM"/>
    </source>
</evidence>